<dbReference type="EMBL" id="KZ805317">
    <property type="protein sequence ID" value="PVI04928.1"/>
    <property type="molecule type" value="Genomic_DNA"/>
</dbReference>
<accession>A0A2V1E315</accession>
<dbReference type="AlphaFoldDB" id="A0A2V1E315"/>
<gene>
    <name evidence="1" type="ORF">DM02DRAFT_133957</name>
</gene>
<sequence length="95" mass="10471">MFSVARRSGQPSLAFLLCKYCFLFPVSRFRFSVSNHLICYSTVDGEMEAAAEAEAPDGWLLSHVLRCTKVEASHARAGGAIGLNSTPRTEYIQLD</sequence>
<organism evidence="1 2">
    <name type="scientific">Periconia macrospinosa</name>
    <dbReference type="NCBI Taxonomy" id="97972"/>
    <lineage>
        <taxon>Eukaryota</taxon>
        <taxon>Fungi</taxon>
        <taxon>Dikarya</taxon>
        <taxon>Ascomycota</taxon>
        <taxon>Pezizomycotina</taxon>
        <taxon>Dothideomycetes</taxon>
        <taxon>Pleosporomycetidae</taxon>
        <taxon>Pleosporales</taxon>
        <taxon>Massarineae</taxon>
        <taxon>Periconiaceae</taxon>
        <taxon>Periconia</taxon>
    </lineage>
</organism>
<keyword evidence="2" id="KW-1185">Reference proteome</keyword>
<reference evidence="1 2" key="1">
    <citation type="journal article" date="2018" name="Sci. Rep.">
        <title>Comparative genomics provides insights into the lifestyle and reveals functional heterogeneity of dark septate endophytic fungi.</title>
        <authorList>
            <person name="Knapp D.G."/>
            <person name="Nemeth J.B."/>
            <person name="Barry K."/>
            <person name="Hainaut M."/>
            <person name="Henrissat B."/>
            <person name="Johnson J."/>
            <person name="Kuo A."/>
            <person name="Lim J.H.P."/>
            <person name="Lipzen A."/>
            <person name="Nolan M."/>
            <person name="Ohm R.A."/>
            <person name="Tamas L."/>
            <person name="Grigoriev I.V."/>
            <person name="Spatafora J.W."/>
            <person name="Nagy L.G."/>
            <person name="Kovacs G.M."/>
        </authorList>
    </citation>
    <scope>NUCLEOTIDE SEQUENCE [LARGE SCALE GENOMIC DNA]</scope>
    <source>
        <strain evidence="1 2">DSE2036</strain>
    </source>
</reference>
<name>A0A2V1E315_9PLEO</name>
<protein>
    <submittedName>
        <fullName evidence="1">Uncharacterized protein</fullName>
    </submittedName>
</protein>
<dbReference type="Proteomes" id="UP000244855">
    <property type="component" value="Unassembled WGS sequence"/>
</dbReference>
<proteinExistence type="predicted"/>
<evidence type="ECO:0000313" key="1">
    <source>
        <dbReference type="EMBL" id="PVI04928.1"/>
    </source>
</evidence>
<evidence type="ECO:0000313" key="2">
    <source>
        <dbReference type="Proteomes" id="UP000244855"/>
    </source>
</evidence>